<dbReference type="AlphaFoldDB" id="A0A2N5W3W6"/>
<evidence type="ECO:0000313" key="4">
    <source>
        <dbReference type="Proteomes" id="UP000235392"/>
    </source>
</evidence>
<dbReference type="EMBL" id="PGCJ01000016">
    <property type="protein sequence ID" value="PLW56939.1"/>
    <property type="molecule type" value="Genomic_DNA"/>
</dbReference>
<reference evidence="3 4" key="1">
    <citation type="submission" date="2017-11" db="EMBL/GenBank/DDBJ databases">
        <title>De novo assembly and phasing of dikaryotic genomes from two isolates of Puccinia coronata f. sp. avenae, the causal agent of oat crown rust.</title>
        <authorList>
            <person name="Miller M.E."/>
            <person name="Zhang Y."/>
            <person name="Omidvar V."/>
            <person name="Sperschneider J."/>
            <person name="Schwessinger B."/>
            <person name="Raley C."/>
            <person name="Palmer J.M."/>
            <person name="Garnica D."/>
            <person name="Upadhyaya N."/>
            <person name="Rathjen J."/>
            <person name="Taylor J.M."/>
            <person name="Park R.F."/>
            <person name="Dodds P.N."/>
            <person name="Hirsch C.D."/>
            <person name="Kianian S.F."/>
            <person name="Figueroa M."/>
        </authorList>
    </citation>
    <scope>NUCLEOTIDE SEQUENCE [LARGE SCALE GENOMIC DNA]</scope>
    <source>
        <strain evidence="2">12NC29</strain>
        <strain evidence="1">12SD80</strain>
    </source>
</reference>
<name>A0A2N5W3W6_9BASI</name>
<dbReference type="Proteomes" id="UP000235388">
    <property type="component" value="Unassembled WGS sequence"/>
</dbReference>
<protein>
    <submittedName>
        <fullName evidence="2">Uncharacterized protein</fullName>
    </submittedName>
</protein>
<gene>
    <name evidence="2" type="ORF">PCANC_01221</name>
    <name evidence="1" type="ORF">PCASD_23472</name>
</gene>
<evidence type="ECO:0000313" key="1">
    <source>
        <dbReference type="EMBL" id="PLW24995.1"/>
    </source>
</evidence>
<evidence type="ECO:0000313" key="2">
    <source>
        <dbReference type="EMBL" id="PLW56939.1"/>
    </source>
</evidence>
<evidence type="ECO:0000313" key="3">
    <source>
        <dbReference type="Proteomes" id="UP000235388"/>
    </source>
</evidence>
<dbReference type="EMBL" id="PGCI01000579">
    <property type="protein sequence ID" value="PLW24995.1"/>
    <property type="molecule type" value="Genomic_DNA"/>
</dbReference>
<keyword evidence="3" id="KW-1185">Reference proteome</keyword>
<comment type="caution">
    <text evidence="2">The sequence shown here is derived from an EMBL/GenBank/DDBJ whole genome shotgun (WGS) entry which is preliminary data.</text>
</comment>
<proteinExistence type="predicted"/>
<organism evidence="2 3">
    <name type="scientific">Puccinia coronata f. sp. avenae</name>
    <dbReference type="NCBI Taxonomy" id="200324"/>
    <lineage>
        <taxon>Eukaryota</taxon>
        <taxon>Fungi</taxon>
        <taxon>Dikarya</taxon>
        <taxon>Basidiomycota</taxon>
        <taxon>Pucciniomycotina</taxon>
        <taxon>Pucciniomycetes</taxon>
        <taxon>Pucciniales</taxon>
        <taxon>Pucciniaceae</taxon>
        <taxon>Puccinia</taxon>
    </lineage>
</organism>
<dbReference type="Proteomes" id="UP000235392">
    <property type="component" value="Unassembled WGS sequence"/>
</dbReference>
<sequence>MDAQSHNPLALDILQTSSLTSCEALWPSGKVFSSGLGPQGGGGYRERSQVQSLQGSHFCRYPASLGSSASIQGTDTLDLLLSSIQRCVSLKLTTSPIFRGGR</sequence>
<accession>A0A2N5W3W6</accession>